<accession>A0A8X8XJS9</accession>
<evidence type="ECO:0000259" key="2">
    <source>
        <dbReference type="PROSITE" id="PS51471"/>
    </source>
</evidence>
<dbReference type="InterPro" id="IPR032870">
    <property type="entry name" value="ALKBH7-like"/>
</dbReference>
<sequence length="300" mass="33994">MHKVRSVLLFTTIYIGEIKKQREMAAAAEVKAMLKEAFGDSSSESDGEPSRGMRRRARISDSIDEIARPLSIFGDSHTWEQINEINGLWICREFLSADQQSSLLSSLEQGGYLAEGSLNQAMRFGDLPPWALELSQIVRENILFSTGFFESGDRMHRKNEEECLFPSQLLWREPLFNQLIVNIYQPGEVSDSLKPSLLVLLEIVQGIGAHVDLMRFEDGIAIVSLESACVMRFSPVEASSDSVELLLSPGSLVLMWGEARYLWKHEINRKPGFQIWQGQEIHQESRTSITLRRLCPTPQH</sequence>
<dbReference type="Proteomes" id="UP000298416">
    <property type="component" value="Unassembled WGS sequence"/>
</dbReference>
<evidence type="ECO:0000313" key="4">
    <source>
        <dbReference type="Proteomes" id="UP000298416"/>
    </source>
</evidence>
<evidence type="ECO:0000313" key="3">
    <source>
        <dbReference type="EMBL" id="KAG6415311.1"/>
    </source>
</evidence>
<dbReference type="InterPro" id="IPR027450">
    <property type="entry name" value="AlkB-like"/>
</dbReference>
<dbReference type="GO" id="GO:0006974">
    <property type="term" value="P:DNA damage response"/>
    <property type="evidence" value="ECO:0007669"/>
    <property type="project" value="InterPro"/>
</dbReference>
<dbReference type="PANTHER" id="PTHR21052">
    <property type="entry name" value="SPERMATOGENESIS ASSOCIATED 11-RELATED"/>
    <property type="match status" value="1"/>
</dbReference>
<dbReference type="InterPro" id="IPR005123">
    <property type="entry name" value="Oxoglu/Fe-dep_dioxygenase_dom"/>
</dbReference>
<reference evidence="3" key="1">
    <citation type="submission" date="2018-01" db="EMBL/GenBank/DDBJ databases">
        <authorList>
            <person name="Mao J.F."/>
        </authorList>
    </citation>
    <scope>NUCLEOTIDE SEQUENCE</scope>
    <source>
        <strain evidence="3">Huo1</strain>
        <tissue evidence="3">Leaf</tissue>
    </source>
</reference>
<dbReference type="SUPFAM" id="SSF51197">
    <property type="entry name" value="Clavaminate synthase-like"/>
    <property type="match status" value="1"/>
</dbReference>
<dbReference type="AlphaFoldDB" id="A0A8X8XJS9"/>
<dbReference type="PROSITE" id="PS51471">
    <property type="entry name" value="FE2OG_OXY"/>
    <property type="match status" value="1"/>
</dbReference>
<reference evidence="3" key="2">
    <citation type="submission" date="2020-08" db="EMBL/GenBank/DDBJ databases">
        <title>Plant Genome Project.</title>
        <authorList>
            <person name="Zhang R.-G."/>
        </authorList>
    </citation>
    <scope>NUCLEOTIDE SEQUENCE</scope>
    <source>
        <strain evidence="3">Huo1</strain>
        <tissue evidence="3">Leaf</tissue>
    </source>
</reference>
<organism evidence="3">
    <name type="scientific">Salvia splendens</name>
    <name type="common">Scarlet sage</name>
    <dbReference type="NCBI Taxonomy" id="180675"/>
    <lineage>
        <taxon>Eukaryota</taxon>
        <taxon>Viridiplantae</taxon>
        <taxon>Streptophyta</taxon>
        <taxon>Embryophyta</taxon>
        <taxon>Tracheophyta</taxon>
        <taxon>Spermatophyta</taxon>
        <taxon>Magnoliopsida</taxon>
        <taxon>eudicotyledons</taxon>
        <taxon>Gunneridae</taxon>
        <taxon>Pentapetalae</taxon>
        <taxon>asterids</taxon>
        <taxon>lamiids</taxon>
        <taxon>Lamiales</taxon>
        <taxon>Lamiaceae</taxon>
        <taxon>Nepetoideae</taxon>
        <taxon>Mentheae</taxon>
        <taxon>Salviinae</taxon>
        <taxon>Salvia</taxon>
        <taxon>Salvia subgen. Calosphace</taxon>
        <taxon>core Calosphace</taxon>
    </lineage>
</organism>
<proteinExistence type="inferred from homology"/>
<dbReference type="Gene3D" id="2.60.120.590">
    <property type="entry name" value="Alpha-ketoglutarate-dependent dioxygenase AlkB-like"/>
    <property type="match status" value="1"/>
</dbReference>
<comment type="similarity">
    <text evidence="1">Belongs to the alkB family.</text>
</comment>
<dbReference type="EMBL" id="PNBA02000008">
    <property type="protein sequence ID" value="KAG6415311.1"/>
    <property type="molecule type" value="Genomic_DNA"/>
</dbReference>
<dbReference type="InterPro" id="IPR037151">
    <property type="entry name" value="AlkB-like_sf"/>
</dbReference>
<dbReference type="Pfam" id="PF13532">
    <property type="entry name" value="2OG-FeII_Oxy_2"/>
    <property type="match status" value="1"/>
</dbReference>
<keyword evidence="4" id="KW-1185">Reference proteome</keyword>
<dbReference type="GO" id="GO:0005759">
    <property type="term" value="C:mitochondrial matrix"/>
    <property type="evidence" value="ECO:0007669"/>
    <property type="project" value="TreeGrafter"/>
</dbReference>
<dbReference type="PANTHER" id="PTHR21052:SF0">
    <property type="entry name" value="ALPHA-KETOGLUTARATE-DEPENDENT DIOXYGENASE ALKB HOMOLOG 7, MITOCHONDRIAL"/>
    <property type="match status" value="1"/>
</dbReference>
<comment type="caution">
    <text evidence="3">The sequence shown here is derived from an EMBL/GenBank/DDBJ whole genome shotgun (WGS) entry which is preliminary data.</text>
</comment>
<evidence type="ECO:0000256" key="1">
    <source>
        <dbReference type="ARBA" id="ARBA00007879"/>
    </source>
</evidence>
<gene>
    <name evidence="3" type="ORF">SASPL_122718</name>
</gene>
<protein>
    <recommendedName>
        <fullName evidence="2">Fe2OG dioxygenase domain-containing protein</fullName>
    </recommendedName>
</protein>
<feature type="domain" description="Fe2OG dioxygenase" evidence="2">
    <location>
        <begin position="175"/>
        <end position="295"/>
    </location>
</feature>
<name>A0A8X8XJS9_SALSN</name>
<dbReference type="GO" id="GO:0006631">
    <property type="term" value="P:fatty acid metabolic process"/>
    <property type="evidence" value="ECO:0007669"/>
    <property type="project" value="TreeGrafter"/>
</dbReference>